<dbReference type="PANTHER" id="PTHR46494">
    <property type="entry name" value="CORA FAMILY METAL ION TRANSPORTER (EUROFUNG)"/>
    <property type="match status" value="1"/>
</dbReference>
<dbReference type="Pfam" id="PF01544">
    <property type="entry name" value="CorA"/>
    <property type="match status" value="1"/>
</dbReference>
<keyword evidence="7 8" id="KW-0472">Membrane</keyword>
<keyword evidence="3" id="KW-0813">Transport</keyword>
<evidence type="ECO:0000256" key="5">
    <source>
        <dbReference type="ARBA" id="ARBA00022692"/>
    </source>
</evidence>
<organism evidence="9 10">
    <name type="scientific">Trinickia symbiotica</name>
    <dbReference type="NCBI Taxonomy" id="863227"/>
    <lineage>
        <taxon>Bacteria</taxon>
        <taxon>Pseudomonadati</taxon>
        <taxon>Pseudomonadota</taxon>
        <taxon>Betaproteobacteria</taxon>
        <taxon>Burkholderiales</taxon>
        <taxon>Burkholderiaceae</taxon>
        <taxon>Trinickia</taxon>
    </lineage>
</organism>
<sequence length="338" mass="37889">MCLIRLTGGPMEQMHEASFPLARISSVRGVEELENGANLPKWLDSDDLFWIDIVGGEKPTQADLLQQLGLEDTDREWAQRFGQAGRITINREKLRAVTWLAKEANGGLTEIHLLRTRNFILTIWNGDAATLDGAMTGFAERVGQLKGTPYRAAAIVLQLLLGILEHAVSEIDGQLQATDVQFERNPTAIDFRSLSSRIQRLHTAWASIDRYSIAVKSATVGIEAMPGMDQRGAAELNDYAEQVEDVQHRLQERYRWGAEIIQHFATAIAQRQSEQISRLTVVSVIFLPITFLTGYFGMNFNWMIERVNNPVAFGLLGVLLPISSVVVTIVWFKRRGLM</sequence>
<dbReference type="PANTHER" id="PTHR46494:SF1">
    <property type="entry name" value="CORA FAMILY METAL ION TRANSPORTER (EUROFUNG)"/>
    <property type="match status" value="1"/>
</dbReference>
<dbReference type="SUPFAM" id="SSF143865">
    <property type="entry name" value="CorA soluble domain-like"/>
    <property type="match status" value="1"/>
</dbReference>
<evidence type="ECO:0008006" key="11">
    <source>
        <dbReference type="Google" id="ProtNLM"/>
    </source>
</evidence>
<evidence type="ECO:0000313" key="9">
    <source>
        <dbReference type="EMBL" id="PMS37728.1"/>
    </source>
</evidence>
<dbReference type="Gene3D" id="1.20.58.340">
    <property type="entry name" value="Magnesium transport protein CorA, transmembrane region"/>
    <property type="match status" value="1"/>
</dbReference>
<dbReference type="GO" id="GO:0015095">
    <property type="term" value="F:magnesium ion transmembrane transporter activity"/>
    <property type="evidence" value="ECO:0007669"/>
    <property type="project" value="TreeGrafter"/>
</dbReference>
<keyword evidence="5 8" id="KW-0812">Transmembrane</keyword>
<dbReference type="GO" id="GO:0050897">
    <property type="term" value="F:cobalt ion binding"/>
    <property type="evidence" value="ECO:0007669"/>
    <property type="project" value="TreeGrafter"/>
</dbReference>
<evidence type="ECO:0000256" key="3">
    <source>
        <dbReference type="ARBA" id="ARBA00022448"/>
    </source>
</evidence>
<dbReference type="STRING" id="863227.GCA_000373005_02642"/>
<dbReference type="InterPro" id="IPR045861">
    <property type="entry name" value="CorA_cytoplasmic_dom"/>
</dbReference>
<dbReference type="SUPFAM" id="SSF144083">
    <property type="entry name" value="Magnesium transport protein CorA, transmembrane region"/>
    <property type="match status" value="1"/>
</dbReference>
<evidence type="ECO:0000256" key="8">
    <source>
        <dbReference type="SAM" id="Phobius"/>
    </source>
</evidence>
<dbReference type="EMBL" id="PNYC01000003">
    <property type="protein sequence ID" value="PMS37728.1"/>
    <property type="molecule type" value="Genomic_DNA"/>
</dbReference>
<dbReference type="AlphaFoldDB" id="A0A2N7X7I6"/>
<keyword evidence="10" id="KW-1185">Reference proteome</keyword>
<feature type="transmembrane region" description="Helical" evidence="8">
    <location>
        <begin position="310"/>
        <end position="332"/>
    </location>
</feature>
<name>A0A2N7X7I6_9BURK</name>
<keyword evidence="6 8" id="KW-1133">Transmembrane helix</keyword>
<dbReference type="GO" id="GO:0015087">
    <property type="term" value="F:cobalt ion transmembrane transporter activity"/>
    <property type="evidence" value="ECO:0007669"/>
    <property type="project" value="TreeGrafter"/>
</dbReference>
<comment type="similarity">
    <text evidence="2">Belongs to the CorA metal ion transporter (MIT) (TC 1.A.35) family.</text>
</comment>
<evidence type="ECO:0000256" key="4">
    <source>
        <dbReference type="ARBA" id="ARBA00022475"/>
    </source>
</evidence>
<protein>
    <recommendedName>
        <fullName evidence="11">Magnesium transporter CorA</fullName>
    </recommendedName>
</protein>
<comment type="caution">
    <text evidence="9">The sequence shown here is derived from an EMBL/GenBank/DDBJ whole genome shotgun (WGS) entry which is preliminary data.</text>
</comment>
<dbReference type="Proteomes" id="UP000235777">
    <property type="component" value="Unassembled WGS sequence"/>
</dbReference>
<dbReference type="InterPro" id="IPR002523">
    <property type="entry name" value="MgTranspt_CorA/ZnTranspt_ZntB"/>
</dbReference>
<evidence type="ECO:0000256" key="7">
    <source>
        <dbReference type="ARBA" id="ARBA00023136"/>
    </source>
</evidence>
<evidence type="ECO:0000256" key="1">
    <source>
        <dbReference type="ARBA" id="ARBA00004651"/>
    </source>
</evidence>
<reference evidence="9 10" key="1">
    <citation type="submission" date="2018-01" db="EMBL/GenBank/DDBJ databases">
        <title>Whole genome analyses suggest that Burkholderia sensu lato contains two further novel genera in the rhizoxinica-symbiotica group Mycetohabitans gen. nov., and Trinickia gen. nov.: implications for the evolution of diazotrophy and nodulation in the Burkholderiaceae.</title>
        <authorList>
            <person name="Estrada-de los Santos P."/>
            <person name="Palmer M."/>
            <person name="Chavez-Ramirez B."/>
            <person name="Beukes C."/>
            <person name="Steenkamp E.T."/>
            <person name="Hirsch A.M."/>
            <person name="Manyaka P."/>
            <person name="Maluk M."/>
            <person name="Lafos M."/>
            <person name="Crook M."/>
            <person name="Gross E."/>
            <person name="Simon M.F."/>
            <person name="Bueno dos Reis Junior F."/>
            <person name="Poole P.S."/>
            <person name="Venter S.N."/>
            <person name="James E.K."/>
        </authorList>
    </citation>
    <scope>NUCLEOTIDE SEQUENCE [LARGE SCALE GENOMIC DNA]</scope>
    <source>
        <strain evidence="9 10">JPY 581</strain>
    </source>
</reference>
<evidence type="ECO:0000313" key="10">
    <source>
        <dbReference type="Proteomes" id="UP000235777"/>
    </source>
</evidence>
<dbReference type="GO" id="GO:0000287">
    <property type="term" value="F:magnesium ion binding"/>
    <property type="evidence" value="ECO:0007669"/>
    <property type="project" value="TreeGrafter"/>
</dbReference>
<dbReference type="InterPro" id="IPR045863">
    <property type="entry name" value="CorA_TM1_TM2"/>
</dbReference>
<comment type="subcellular location">
    <subcellularLocation>
        <location evidence="1">Cell membrane</location>
        <topology evidence="1">Multi-pass membrane protein</topology>
    </subcellularLocation>
</comment>
<dbReference type="GO" id="GO:0005886">
    <property type="term" value="C:plasma membrane"/>
    <property type="evidence" value="ECO:0007669"/>
    <property type="project" value="UniProtKB-SubCell"/>
</dbReference>
<evidence type="ECO:0000256" key="2">
    <source>
        <dbReference type="ARBA" id="ARBA00009765"/>
    </source>
</evidence>
<keyword evidence="4" id="KW-1003">Cell membrane</keyword>
<gene>
    <name evidence="9" type="ORF">C0Z20_07190</name>
</gene>
<proteinExistence type="inferred from homology"/>
<accession>A0A2N7X7I6</accession>
<evidence type="ECO:0000256" key="6">
    <source>
        <dbReference type="ARBA" id="ARBA00022989"/>
    </source>
</evidence>
<feature type="transmembrane region" description="Helical" evidence="8">
    <location>
        <begin position="279"/>
        <end position="298"/>
    </location>
</feature>